<evidence type="ECO:0000313" key="11">
    <source>
        <dbReference type="Proteomes" id="UP000070520"/>
    </source>
</evidence>
<dbReference type="PANTHER" id="PTHR42703">
    <property type="entry name" value="NADH DEHYDROGENASE"/>
    <property type="match status" value="1"/>
</dbReference>
<evidence type="ECO:0000256" key="4">
    <source>
        <dbReference type="ARBA" id="ARBA00022692"/>
    </source>
</evidence>
<dbReference type="Proteomes" id="UP000070520">
    <property type="component" value="Unassembled WGS sequence"/>
</dbReference>
<evidence type="ECO:0000259" key="9">
    <source>
        <dbReference type="Pfam" id="PF00662"/>
    </source>
</evidence>
<comment type="subcellular location">
    <subcellularLocation>
        <location evidence="1">Cell membrane</location>
        <topology evidence="1">Multi-pass membrane protein</topology>
    </subcellularLocation>
</comment>
<keyword evidence="5 7" id="KW-1133">Transmembrane helix</keyword>
<feature type="transmembrane region" description="Helical" evidence="7">
    <location>
        <begin position="124"/>
        <end position="143"/>
    </location>
</feature>
<evidence type="ECO:0000256" key="5">
    <source>
        <dbReference type="ARBA" id="ARBA00022989"/>
    </source>
</evidence>
<dbReference type="Pfam" id="PF00361">
    <property type="entry name" value="Proton_antipo_M"/>
    <property type="match status" value="1"/>
</dbReference>
<feature type="domain" description="NADH-Ubiquinone oxidoreductase (complex I) chain 5 N-terminal" evidence="9">
    <location>
        <begin position="75"/>
        <end position="109"/>
    </location>
</feature>
<dbReference type="InterPro" id="IPR010227">
    <property type="entry name" value="NADH_Q_OxRdtase_chainM/4"/>
</dbReference>
<evidence type="ECO:0008006" key="12">
    <source>
        <dbReference type="Google" id="ProtNLM"/>
    </source>
</evidence>
<sequence>MQTHFPIQIVSILIPLIGSFLFPLLGRRLKIKKLSFVSFLLLLVPLISFSGIILKFGLGEGVADPVFFSQRYIGSFSMLLDSLSMPFVLGIAIVTALVALYSAPYMKHRIREMKAEGLEVQSPGTFFMLYTMFSASMIGIVLSTNLIEFYIFLELSLIPSFLLISFFGYGDRIRIAFMYLLWTHIGALVFLLGILYLGLTTGTFNILNIQNLTINLGLGQGLPILVLIAIVIGLLVKMATFGVHIWLPYAHAEAPTPVSALLSPNLIGISGYALVRIAYGLFPAQFAEISLYLLALAFLTAIYGGLMALAQDDFKRLLAYSSISQMGWILLGISTLTPDGITGAMLLFLSHAFGKSILFMSAGVLIVRFDGLRSISKMGGLVSKVPIFGGLVLLGFMFIVGLPPTLGIWSKILIVIGAFNMLSAMGTAAFALLALGLIVAAGLTATYSFVTLKEIFLGELPRGLKKATVGCWSTMTIVMGIVALVGIAFFFYPSFIIDPLKDLISNILV</sequence>
<dbReference type="PANTHER" id="PTHR42703:SF1">
    <property type="entry name" value="NA(+)_H(+) ANTIPORTER SUBUNIT D1"/>
    <property type="match status" value="1"/>
</dbReference>
<feature type="domain" description="NADH:quinone oxidoreductase/Mrp antiporter transmembrane" evidence="8">
    <location>
        <begin position="143"/>
        <end position="429"/>
    </location>
</feature>
<evidence type="ECO:0000256" key="2">
    <source>
        <dbReference type="ARBA" id="ARBA00009025"/>
    </source>
</evidence>
<evidence type="ECO:0000256" key="6">
    <source>
        <dbReference type="ARBA" id="ARBA00023136"/>
    </source>
</evidence>
<feature type="transmembrane region" description="Helical" evidence="7">
    <location>
        <begin position="149"/>
        <end position="169"/>
    </location>
</feature>
<dbReference type="NCBIfam" id="TIGR01972">
    <property type="entry name" value="NDH_I_M"/>
    <property type="match status" value="1"/>
</dbReference>
<feature type="transmembrane region" description="Helical" evidence="7">
    <location>
        <begin position="176"/>
        <end position="199"/>
    </location>
</feature>
<feature type="transmembrane region" description="Helical" evidence="7">
    <location>
        <begin position="6"/>
        <end position="25"/>
    </location>
</feature>
<keyword evidence="6 7" id="KW-0472">Membrane</keyword>
<evidence type="ECO:0000256" key="3">
    <source>
        <dbReference type="ARBA" id="ARBA00022475"/>
    </source>
</evidence>
<feature type="transmembrane region" description="Helical" evidence="7">
    <location>
        <begin position="78"/>
        <end position="103"/>
    </location>
</feature>
<dbReference type="GO" id="GO:0005886">
    <property type="term" value="C:plasma membrane"/>
    <property type="evidence" value="ECO:0007669"/>
    <property type="project" value="UniProtKB-SubCell"/>
</dbReference>
<feature type="transmembrane region" description="Helical" evidence="7">
    <location>
        <begin position="259"/>
        <end position="279"/>
    </location>
</feature>
<dbReference type="EMBL" id="LHXW01000068">
    <property type="protein sequence ID" value="KXA99119.1"/>
    <property type="molecule type" value="Genomic_DNA"/>
</dbReference>
<evidence type="ECO:0000256" key="1">
    <source>
        <dbReference type="ARBA" id="ARBA00004651"/>
    </source>
</evidence>
<dbReference type="InterPro" id="IPR050586">
    <property type="entry name" value="CPA3_Na-H_Antiporter_D"/>
</dbReference>
<evidence type="ECO:0000256" key="7">
    <source>
        <dbReference type="SAM" id="Phobius"/>
    </source>
</evidence>
<comment type="caution">
    <text evidence="10">The sequence shown here is derived from an EMBL/GenBank/DDBJ whole genome shotgun (WGS) entry which is preliminary data.</text>
</comment>
<comment type="similarity">
    <text evidence="2">Belongs to the complex I subunit 4 family.</text>
</comment>
<dbReference type="Pfam" id="PF00662">
    <property type="entry name" value="Proton_antipo_N"/>
    <property type="match status" value="1"/>
</dbReference>
<feature type="transmembrane region" description="Helical" evidence="7">
    <location>
        <begin position="472"/>
        <end position="492"/>
    </location>
</feature>
<feature type="transmembrane region" description="Helical" evidence="7">
    <location>
        <begin position="381"/>
        <end position="400"/>
    </location>
</feature>
<dbReference type="PRINTS" id="PR01437">
    <property type="entry name" value="NUOXDRDTASE4"/>
</dbReference>
<dbReference type="InterPro" id="IPR003918">
    <property type="entry name" value="NADH_UbQ_OxRdtase"/>
</dbReference>
<proteinExistence type="inferred from homology"/>
<dbReference type="InterPro" id="IPR001750">
    <property type="entry name" value="ND/Mrp_TM"/>
</dbReference>
<organism evidence="10 11">
    <name type="scientific">candidate division MSBL1 archaeon SCGC-AAA261C02</name>
    <dbReference type="NCBI Taxonomy" id="1698272"/>
    <lineage>
        <taxon>Archaea</taxon>
        <taxon>Methanobacteriati</taxon>
        <taxon>Methanobacteriota</taxon>
        <taxon>candidate division MSBL1</taxon>
    </lineage>
</organism>
<dbReference type="PATRIC" id="fig|1698272.3.peg.750"/>
<keyword evidence="4 7" id="KW-0812">Transmembrane</keyword>
<gene>
    <name evidence="10" type="ORF">AKJ42_03705</name>
</gene>
<feature type="transmembrane region" description="Helical" evidence="7">
    <location>
        <begin position="37"/>
        <end position="58"/>
    </location>
</feature>
<accession>A0A133UY63</accession>
<feature type="transmembrane region" description="Helical" evidence="7">
    <location>
        <begin position="224"/>
        <end position="247"/>
    </location>
</feature>
<feature type="transmembrane region" description="Helical" evidence="7">
    <location>
        <begin position="430"/>
        <end position="452"/>
    </location>
</feature>
<protein>
    <recommendedName>
        <fullName evidence="12">NADH:quinone oxidoreductase/Mrp antiporter membrane subunit domain-containing protein</fullName>
    </recommendedName>
</protein>
<evidence type="ECO:0000259" key="8">
    <source>
        <dbReference type="Pfam" id="PF00361"/>
    </source>
</evidence>
<feature type="transmembrane region" description="Helical" evidence="7">
    <location>
        <begin position="291"/>
        <end position="310"/>
    </location>
</feature>
<evidence type="ECO:0000313" key="10">
    <source>
        <dbReference type="EMBL" id="KXA99119.1"/>
    </source>
</evidence>
<feature type="transmembrane region" description="Helical" evidence="7">
    <location>
        <begin position="348"/>
        <end position="369"/>
    </location>
</feature>
<reference evidence="10 11" key="1">
    <citation type="journal article" date="2016" name="Sci. Rep.">
        <title>Metabolic traits of an uncultured archaeal lineage -MSBL1- from brine pools of the Red Sea.</title>
        <authorList>
            <person name="Mwirichia R."/>
            <person name="Alam I."/>
            <person name="Rashid M."/>
            <person name="Vinu M."/>
            <person name="Ba-Alawi W."/>
            <person name="Anthony Kamau A."/>
            <person name="Kamanda Ngugi D."/>
            <person name="Goker M."/>
            <person name="Klenk H.P."/>
            <person name="Bajic V."/>
            <person name="Stingl U."/>
        </authorList>
    </citation>
    <scope>NUCLEOTIDE SEQUENCE [LARGE SCALE GENOMIC DNA]</scope>
    <source>
        <strain evidence="10">SCGC-AAA261C02</strain>
    </source>
</reference>
<dbReference type="GO" id="GO:0008137">
    <property type="term" value="F:NADH dehydrogenase (ubiquinone) activity"/>
    <property type="evidence" value="ECO:0007669"/>
    <property type="project" value="InterPro"/>
</dbReference>
<feature type="transmembrane region" description="Helical" evidence="7">
    <location>
        <begin position="317"/>
        <end position="336"/>
    </location>
</feature>
<dbReference type="InterPro" id="IPR001516">
    <property type="entry name" value="Proton_antipo_N"/>
</dbReference>
<dbReference type="AlphaFoldDB" id="A0A133UY63"/>
<dbReference type="GO" id="GO:0042773">
    <property type="term" value="P:ATP synthesis coupled electron transport"/>
    <property type="evidence" value="ECO:0007669"/>
    <property type="project" value="InterPro"/>
</dbReference>
<keyword evidence="3" id="KW-1003">Cell membrane</keyword>
<name>A0A133UY63_9EURY</name>
<keyword evidence="11" id="KW-1185">Reference proteome</keyword>